<name>A0A9I9E592_CUCME</name>
<feature type="region of interest" description="Disordered" evidence="1">
    <location>
        <begin position="59"/>
        <end position="81"/>
    </location>
</feature>
<keyword evidence="2" id="KW-1133">Transmembrane helix</keyword>
<feature type="compositionally biased region" description="Polar residues" evidence="1">
    <location>
        <begin position="72"/>
        <end position="81"/>
    </location>
</feature>
<organism evidence="4">
    <name type="scientific">Cucumis melo</name>
    <name type="common">Muskmelon</name>
    <dbReference type="NCBI Taxonomy" id="3656"/>
    <lineage>
        <taxon>Eukaryota</taxon>
        <taxon>Viridiplantae</taxon>
        <taxon>Streptophyta</taxon>
        <taxon>Embryophyta</taxon>
        <taxon>Tracheophyta</taxon>
        <taxon>Spermatophyta</taxon>
        <taxon>Magnoliopsida</taxon>
        <taxon>eudicotyledons</taxon>
        <taxon>Gunneridae</taxon>
        <taxon>Pentapetalae</taxon>
        <taxon>rosids</taxon>
        <taxon>fabids</taxon>
        <taxon>Cucurbitales</taxon>
        <taxon>Cucurbitaceae</taxon>
        <taxon>Benincaseae</taxon>
        <taxon>Cucumis</taxon>
    </lineage>
</organism>
<evidence type="ECO:0000256" key="3">
    <source>
        <dbReference type="SAM" id="SignalP"/>
    </source>
</evidence>
<dbReference type="AlphaFoldDB" id="A0A9I9E592"/>
<keyword evidence="3" id="KW-0732">Signal</keyword>
<sequence length="116" mass="12869">MASSLKTLLPIVFVALLILFSKTLPTSSAVVHNRVSDSLTKIFYRNLLQVTDRHQANGRRRTRRTVVRDQAQAPSPSTANRSQTLSIGFGSILGLFIIVIYSICLSETLPLLLLLF</sequence>
<proteinExistence type="predicted"/>
<evidence type="ECO:0000313" key="4">
    <source>
        <dbReference type="EnsemblPlants" id="MELO3C028949.2.1"/>
    </source>
</evidence>
<protein>
    <recommendedName>
        <fullName evidence="5">Transmembrane protein</fullName>
    </recommendedName>
</protein>
<keyword evidence="2" id="KW-0472">Membrane</keyword>
<feature type="transmembrane region" description="Helical" evidence="2">
    <location>
        <begin position="92"/>
        <end position="115"/>
    </location>
</feature>
<evidence type="ECO:0000256" key="2">
    <source>
        <dbReference type="SAM" id="Phobius"/>
    </source>
</evidence>
<dbReference type="Gramene" id="MELO3C028949.2.1">
    <property type="protein sequence ID" value="MELO3C028949.2.1"/>
    <property type="gene ID" value="MELO3C028949.2"/>
</dbReference>
<evidence type="ECO:0008006" key="5">
    <source>
        <dbReference type="Google" id="ProtNLM"/>
    </source>
</evidence>
<feature type="chain" id="PRO_5039894028" description="Transmembrane protein" evidence="3">
    <location>
        <begin position="29"/>
        <end position="116"/>
    </location>
</feature>
<feature type="signal peptide" evidence="3">
    <location>
        <begin position="1"/>
        <end position="28"/>
    </location>
</feature>
<dbReference type="EnsemblPlants" id="MELO3C028949.2.1">
    <property type="protein sequence ID" value="MELO3C028949.2.1"/>
    <property type="gene ID" value="MELO3C028949.2"/>
</dbReference>
<keyword evidence="2" id="KW-0812">Transmembrane</keyword>
<evidence type="ECO:0000256" key="1">
    <source>
        <dbReference type="SAM" id="MobiDB-lite"/>
    </source>
</evidence>
<reference evidence="4" key="1">
    <citation type="submission" date="2023-03" db="UniProtKB">
        <authorList>
            <consortium name="EnsemblPlants"/>
        </authorList>
    </citation>
    <scope>IDENTIFICATION</scope>
</reference>
<accession>A0A9I9E592</accession>